<reference evidence="6 7" key="1">
    <citation type="submission" date="2019-02" db="EMBL/GenBank/DDBJ databases">
        <authorList>
            <person name="Goldberg S.R."/>
            <person name="Haltli B.A."/>
            <person name="Correa H."/>
            <person name="Russell K.G."/>
        </authorList>
    </citation>
    <scope>NUCLEOTIDE SEQUENCE [LARGE SCALE GENOMIC DNA]</scope>
    <source>
        <strain evidence="6 7">JCM 16186</strain>
    </source>
</reference>
<keyword evidence="2" id="KW-0645">Protease</keyword>
<name>A0ABW9RYA0_9BACT</name>
<gene>
    <name evidence="6" type="ORF">E1163_27130</name>
</gene>
<comment type="similarity">
    <text evidence="1">Belongs to the peptidase S51 family.</text>
</comment>
<dbReference type="InterPro" id="IPR029062">
    <property type="entry name" value="Class_I_gatase-like"/>
</dbReference>
<organism evidence="6 7">
    <name type="scientific">Fulvivirga kasyanovii</name>
    <dbReference type="NCBI Taxonomy" id="396812"/>
    <lineage>
        <taxon>Bacteria</taxon>
        <taxon>Pseudomonadati</taxon>
        <taxon>Bacteroidota</taxon>
        <taxon>Cytophagia</taxon>
        <taxon>Cytophagales</taxon>
        <taxon>Fulvivirgaceae</taxon>
        <taxon>Fulvivirga</taxon>
    </lineage>
</organism>
<evidence type="ECO:0000256" key="5">
    <source>
        <dbReference type="SAM" id="MobiDB-lite"/>
    </source>
</evidence>
<dbReference type="InterPro" id="IPR005320">
    <property type="entry name" value="Peptidase_S51"/>
</dbReference>
<dbReference type="SUPFAM" id="SSF52317">
    <property type="entry name" value="Class I glutamine amidotransferase-like"/>
    <property type="match status" value="1"/>
</dbReference>
<dbReference type="EMBL" id="SMLW01000669">
    <property type="protein sequence ID" value="MTI28662.1"/>
    <property type="molecule type" value="Genomic_DNA"/>
</dbReference>
<keyword evidence="7" id="KW-1185">Reference proteome</keyword>
<dbReference type="PANTHER" id="PTHR36175">
    <property type="entry name" value="CYANOPHYCINASE"/>
    <property type="match status" value="1"/>
</dbReference>
<feature type="compositionally biased region" description="Polar residues" evidence="5">
    <location>
        <begin position="13"/>
        <end position="26"/>
    </location>
</feature>
<proteinExistence type="inferred from homology"/>
<evidence type="ECO:0000256" key="4">
    <source>
        <dbReference type="ARBA" id="ARBA00022825"/>
    </source>
</evidence>
<evidence type="ECO:0000256" key="2">
    <source>
        <dbReference type="ARBA" id="ARBA00022670"/>
    </source>
</evidence>
<dbReference type="Pfam" id="PF03575">
    <property type="entry name" value="Peptidase_S51"/>
    <property type="match status" value="1"/>
</dbReference>
<keyword evidence="4" id="KW-0720">Serine protease</keyword>
<evidence type="ECO:0000313" key="7">
    <source>
        <dbReference type="Proteomes" id="UP000798808"/>
    </source>
</evidence>
<keyword evidence="3" id="KW-0378">Hydrolase</keyword>
<dbReference type="Gene3D" id="3.40.50.880">
    <property type="match status" value="1"/>
</dbReference>
<evidence type="ECO:0000313" key="6">
    <source>
        <dbReference type="EMBL" id="MTI28662.1"/>
    </source>
</evidence>
<comment type="caution">
    <text evidence="6">The sequence shown here is derived from an EMBL/GenBank/DDBJ whole genome shotgun (WGS) entry which is preliminary data.</text>
</comment>
<sequence>MFLLCACETDSISPENENKNQSSITENPEKSSKRARSSASIGIVGSSADVNTSTSGGTVLMGGGPDVDEAIQWMINRSGGGDFVVIRASGTDAYNSYIYGLGSVNSVETLLIDSRVLANDAGVEATIRNAEALFIAGGDQYDYVSYWKDTKVEGAINYLRNSKKVPVGGTSAGCAIQGEAYFDAANGTVYSDEALDDPYNQYMSLQTGNFLDIPYLENTITDTHYNDPDRRGRHLTFLARMNEDWGVNAKGIGVDEETAVCIDASGKASVFGYGYAFFLRQNGLGPERCEPNRSLDWYRGRQAVKVYRVRGNSSGSNYLWLTNWTSGAGGSWQYFYADRGRFRFSN</sequence>
<dbReference type="Proteomes" id="UP000798808">
    <property type="component" value="Unassembled WGS sequence"/>
</dbReference>
<accession>A0ABW9RYA0</accession>
<protein>
    <submittedName>
        <fullName evidence="6">Cyanophycinase</fullName>
    </submittedName>
</protein>
<dbReference type="CDD" id="cd03145">
    <property type="entry name" value="GAT1_cyanophycinase"/>
    <property type="match status" value="1"/>
</dbReference>
<feature type="region of interest" description="Disordered" evidence="5">
    <location>
        <begin position="13"/>
        <end position="38"/>
    </location>
</feature>
<dbReference type="PANTHER" id="PTHR36175:SF1">
    <property type="entry name" value="CYANOPHYCINASE"/>
    <property type="match status" value="1"/>
</dbReference>
<evidence type="ECO:0000256" key="1">
    <source>
        <dbReference type="ARBA" id="ARBA00006534"/>
    </source>
</evidence>
<evidence type="ECO:0000256" key="3">
    <source>
        <dbReference type="ARBA" id="ARBA00022801"/>
    </source>
</evidence>